<protein>
    <recommendedName>
        <fullName evidence="2">Lipoprotein</fullName>
    </recommendedName>
</protein>
<gene>
    <name evidence="1" type="ORF">AAME72_09590</name>
</gene>
<organism evidence="1">
    <name type="scientific">Leifsonia sp. NPDC080035</name>
    <dbReference type="NCBI Taxonomy" id="3143936"/>
    <lineage>
        <taxon>Bacteria</taxon>
        <taxon>Bacillati</taxon>
        <taxon>Actinomycetota</taxon>
        <taxon>Actinomycetes</taxon>
        <taxon>Micrococcales</taxon>
        <taxon>Microbacteriaceae</taxon>
        <taxon>Leifsonia</taxon>
    </lineage>
</organism>
<evidence type="ECO:0000313" key="1">
    <source>
        <dbReference type="EMBL" id="XBM50106.1"/>
    </source>
</evidence>
<proteinExistence type="predicted"/>
<dbReference type="AlphaFoldDB" id="A0AAU7GI37"/>
<sequence length="183" mass="20628">MNRRRLGFGLVLVGLVCTLSGCGLSPEQEARQVANQQAQLAALIVRADGWGAEILAQVPEGEIETVTKNIGGVSIASDYYEEWPKYYYWMQLIDLRPDGPRTPTQVADDLEPWLHSHGWKRYKEHERPPAKDRFKHYYVREGYLLGVEAYTVPPPRAQTIGFTILTPETDPDKPAPPTPTPDL</sequence>
<dbReference type="RefSeq" id="WP_348790016.1">
    <property type="nucleotide sequence ID" value="NZ_CP157390.1"/>
</dbReference>
<dbReference type="PROSITE" id="PS51257">
    <property type="entry name" value="PROKAR_LIPOPROTEIN"/>
    <property type="match status" value="1"/>
</dbReference>
<dbReference type="EMBL" id="CP157390">
    <property type="protein sequence ID" value="XBM50106.1"/>
    <property type="molecule type" value="Genomic_DNA"/>
</dbReference>
<name>A0AAU7GI37_9MICO</name>
<reference evidence="1" key="1">
    <citation type="submission" date="2024-05" db="EMBL/GenBank/DDBJ databases">
        <title>The Natural Products Discovery Center: Release of the First 8490 Sequenced Strains for Exploring Actinobacteria Biosynthetic Diversity.</title>
        <authorList>
            <person name="Kalkreuter E."/>
            <person name="Kautsar S.A."/>
            <person name="Yang D."/>
            <person name="Bader C.D."/>
            <person name="Teijaro C.N."/>
            <person name="Fluegel L."/>
            <person name="Davis C.M."/>
            <person name="Simpson J.R."/>
            <person name="Lauterbach L."/>
            <person name="Steele A.D."/>
            <person name="Gui C."/>
            <person name="Meng S."/>
            <person name="Li G."/>
            <person name="Viehrig K."/>
            <person name="Ye F."/>
            <person name="Su P."/>
            <person name="Kiefer A.F."/>
            <person name="Nichols A."/>
            <person name="Cepeda A.J."/>
            <person name="Yan W."/>
            <person name="Fan B."/>
            <person name="Jiang Y."/>
            <person name="Adhikari A."/>
            <person name="Zheng C.-J."/>
            <person name="Schuster L."/>
            <person name="Cowan T.M."/>
            <person name="Smanski M.J."/>
            <person name="Chevrette M.G."/>
            <person name="de Carvalho L.P.S."/>
            <person name="Shen B."/>
        </authorList>
    </citation>
    <scope>NUCLEOTIDE SEQUENCE</scope>
    <source>
        <strain evidence="1">NPDC080035</strain>
    </source>
</reference>
<accession>A0AAU7GI37</accession>
<evidence type="ECO:0008006" key="2">
    <source>
        <dbReference type="Google" id="ProtNLM"/>
    </source>
</evidence>